<dbReference type="RefSeq" id="WP_006952403.1">
    <property type="nucleotide sequence ID" value="NZ_JH594522.1"/>
</dbReference>
<keyword evidence="2" id="KW-1185">Reference proteome</keyword>
<dbReference type="Pfam" id="PF08713">
    <property type="entry name" value="DNA_alkylation"/>
    <property type="match status" value="1"/>
</dbReference>
<accession>H1Q2H4</accession>
<dbReference type="PANTHER" id="PTHR41291:SF1">
    <property type="entry name" value="DNA ALKYLATION REPAIR PROTEIN"/>
    <property type="match status" value="1"/>
</dbReference>
<protein>
    <recommendedName>
        <fullName evidence="3">DNA alkylation repair enzyme</fullName>
    </recommendedName>
</protein>
<dbReference type="PATRIC" id="fig|883158.3.peg.1123"/>
<dbReference type="HOGENOM" id="CLU_061369_3_0_10"/>
<gene>
    <name evidence="1" type="ORF">HMPREF9140_01112</name>
</gene>
<reference evidence="1 2" key="1">
    <citation type="submission" date="2011-12" db="EMBL/GenBank/DDBJ databases">
        <title>The Genome Sequence of Prevotella micans F0438.</title>
        <authorList>
            <consortium name="The Broad Institute Genome Sequencing Platform"/>
            <person name="Earl A."/>
            <person name="Ward D."/>
            <person name="Feldgarden M."/>
            <person name="Gevers D."/>
            <person name="Izard J."/>
            <person name="Baranova O.V."/>
            <person name="Blanton J.M."/>
            <person name="Wade W.G."/>
            <person name="Dewhirst F.E."/>
            <person name="Young S.K."/>
            <person name="Zeng Q."/>
            <person name="Gargeya S."/>
            <person name="Fitzgerald M."/>
            <person name="Haas B."/>
            <person name="Abouelleil A."/>
            <person name="Alvarado L."/>
            <person name="Arachchi H.M."/>
            <person name="Berlin A."/>
            <person name="Chapman S.B."/>
            <person name="Gearin G."/>
            <person name="Goldberg J."/>
            <person name="Griggs A."/>
            <person name="Gujja S."/>
            <person name="Hansen M."/>
            <person name="Heiman D."/>
            <person name="Howarth C."/>
            <person name="Larimer J."/>
            <person name="Lui A."/>
            <person name="MacDonald P.J.P."/>
            <person name="McCowen C."/>
            <person name="Montmayeur A."/>
            <person name="Murphy C."/>
            <person name="Neiman D."/>
            <person name="Pearson M."/>
            <person name="Priest M."/>
            <person name="Roberts A."/>
            <person name="Saif S."/>
            <person name="Shea T."/>
            <person name="Sisk P."/>
            <person name="Stolte C."/>
            <person name="Sykes S."/>
            <person name="Wortman J."/>
            <person name="Nusbaum C."/>
            <person name="Birren B."/>
        </authorList>
    </citation>
    <scope>NUCLEOTIDE SEQUENCE [LARGE SCALE GENOMIC DNA]</scope>
    <source>
        <strain evidence="1 2">F0438</strain>
    </source>
</reference>
<evidence type="ECO:0000313" key="2">
    <source>
        <dbReference type="Proteomes" id="UP000016023"/>
    </source>
</evidence>
<organism evidence="1 2">
    <name type="scientific">Prevotella micans F0438</name>
    <dbReference type="NCBI Taxonomy" id="883158"/>
    <lineage>
        <taxon>Bacteria</taxon>
        <taxon>Pseudomonadati</taxon>
        <taxon>Bacteroidota</taxon>
        <taxon>Bacteroidia</taxon>
        <taxon>Bacteroidales</taxon>
        <taxon>Prevotellaceae</taxon>
        <taxon>Prevotella</taxon>
    </lineage>
</organism>
<dbReference type="InterPro" id="IPR016024">
    <property type="entry name" value="ARM-type_fold"/>
</dbReference>
<dbReference type="EMBL" id="AGWK01000032">
    <property type="protein sequence ID" value="EHO70613.1"/>
    <property type="molecule type" value="Genomic_DNA"/>
</dbReference>
<dbReference type="AlphaFoldDB" id="H1Q2H4"/>
<dbReference type="InterPro" id="IPR014825">
    <property type="entry name" value="DNA_alkylation"/>
</dbReference>
<evidence type="ECO:0000313" key="1">
    <source>
        <dbReference type="EMBL" id="EHO70613.1"/>
    </source>
</evidence>
<name>H1Q2H4_9BACT</name>
<dbReference type="eggNOG" id="COG4912">
    <property type="taxonomic scope" value="Bacteria"/>
</dbReference>
<evidence type="ECO:0008006" key="3">
    <source>
        <dbReference type="Google" id="ProtNLM"/>
    </source>
</evidence>
<proteinExistence type="predicted"/>
<dbReference type="STRING" id="883158.HMPREF9140_01112"/>
<sequence length="206" mass="23562">MNTETHEKLKTIKQSFHLSMNGTISHSMRTKGLNYKINWGIPLHELKVMAQSYGKDPILAAELWKEDIRECKILATYIMPPEIMTPEITRNWMQQTSTQEIAELLAFNLFRYLPFANKIAHEFIASPQSITQICGYQILSSLFADGQTPSPQNIDSFLNQAKVTMEDTEIKTKHAAYNCILRFCGLGESYTKAARKNLSHLDIFQT</sequence>
<dbReference type="Proteomes" id="UP000016023">
    <property type="component" value="Unassembled WGS sequence"/>
</dbReference>
<comment type="caution">
    <text evidence="1">The sequence shown here is derived from an EMBL/GenBank/DDBJ whole genome shotgun (WGS) entry which is preliminary data.</text>
</comment>
<dbReference type="PANTHER" id="PTHR41291">
    <property type="entry name" value="DNA ALKYLATION REPAIR PROTEIN"/>
    <property type="match status" value="1"/>
</dbReference>
<dbReference type="SUPFAM" id="SSF48371">
    <property type="entry name" value="ARM repeat"/>
    <property type="match status" value="1"/>
</dbReference>